<dbReference type="InterPro" id="IPR012349">
    <property type="entry name" value="Split_barrel_FMN-bd"/>
</dbReference>
<sequence>MYVPPRFKVEDQNTINSFIKENAFGLLISTDGDVIHDTQTPLHLKADGTIYGHIARANPQWKSWTQNSKVKVVFSGPHSYISPKYYESEFNVPTWNYSAVSVTGDIKIIDSQDEVLDFLDALVQDNEGSEDPWALDRSDDRYIQLLSGFVVFQITPTDIQASFKMNQNKSFEDKSKVIDSLKHSGCPFDHQTSEFMAQANKL</sequence>
<accession>A0ABW5E0E1</accession>
<name>A0ABW5E0E1_9BACT</name>
<organism evidence="1 2">
    <name type="scientific">Rubritalea spongiae</name>
    <dbReference type="NCBI Taxonomy" id="430797"/>
    <lineage>
        <taxon>Bacteria</taxon>
        <taxon>Pseudomonadati</taxon>
        <taxon>Verrucomicrobiota</taxon>
        <taxon>Verrucomicrobiia</taxon>
        <taxon>Verrucomicrobiales</taxon>
        <taxon>Rubritaleaceae</taxon>
        <taxon>Rubritalea</taxon>
    </lineage>
</organism>
<evidence type="ECO:0000313" key="1">
    <source>
        <dbReference type="EMBL" id="MFD2275368.1"/>
    </source>
</evidence>
<dbReference type="PANTHER" id="PTHR35802">
    <property type="entry name" value="PROTEASE SYNTHASE AND SPORULATION PROTEIN PAI 2"/>
    <property type="match status" value="1"/>
</dbReference>
<protein>
    <submittedName>
        <fullName evidence="1">FMN-binding negative transcriptional regulator</fullName>
    </submittedName>
</protein>
<dbReference type="Pfam" id="PF04299">
    <property type="entry name" value="FMN_bind_2"/>
    <property type="match status" value="1"/>
</dbReference>
<dbReference type="PIRSF" id="PIRSF010372">
    <property type="entry name" value="PaiB"/>
    <property type="match status" value="1"/>
</dbReference>
<dbReference type="PANTHER" id="PTHR35802:SF1">
    <property type="entry name" value="PROTEASE SYNTHASE AND SPORULATION PROTEIN PAI 2"/>
    <property type="match status" value="1"/>
</dbReference>
<dbReference type="InterPro" id="IPR007396">
    <property type="entry name" value="TR_PAI2-type"/>
</dbReference>
<comment type="caution">
    <text evidence="1">The sequence shown here is derived from an EMBL/GenBank/DDBJ whole genome shotgun (WGS) entry which is preliminary data.</text>
</comment>
<dbReference type="SUPFAM" id="SSF50475">
    <property type="entry name" value="FMN-binding split barrel"/>
    <property type="match status" value="1"/>
</dbReference>
<gene>
    <name evidence="1" type="ORF">ACFSQZ_02700</name>
</gene>
<proteinExistence type="predicted"/>
<dbReference type="RefSeq" id="WP_377092511.1">
    <property type="nucleotide sequence ID" value="NZ_JBHSJM010000001.1"/>
</dbReference>
<evidence type="ECO:0000313" key="2">
    <source>
        <dbReference type="Proteomes" id="UP001597297"/>
    </source>
</evidence>
<keyword evidence="2" id="KW-1185">Reference proteome</keyword>
<dbReference type="EMBL" id="JBHUJC010000004">
    <property type="protein sequence ID" value="MFD2275368.1"/>
    <property type="molecule type" value="Genomic_DNA"/>
</dbReference>
<dbReference type="Gene3D" id="2.30.110.10">
    <property type="entry name" value="Electron Transport, Fmn-binding Protein, Chain A"/>
    <property type="match status" value="1"/>
</dbReference>
<dbReference type="Proteomes" id="UP001597297">
    <property type="component" value="Unassembled WGS sequence"/>
</dbReference>
<reference evidence="2" key="1">
    <citation type="journal article" date="2019" name="Int. J. Syst. Evol. Microbiol.">
        <title>The Global Catalogue of Microorganisms (GCM) 10K type strain sequencing project: providing services to taxonomists for standard genome sequencing and annotation.</title>
        <authorList>
            <consortium name="The Broad Institute Genomics Platform"/>
            <consortium name="The Broad Institute Genome Sequencing Center for Infectious Disease"/>
            <person name="Wu L."/>
            <person name="Ma J."/>
        </authorList>
    </citation>
    <scope>NUCLEOTIDE SEQUENCE [LARGE SCALE GENOMIC DNA]</scope>
    <source>
        <strain evidence="2">JCM 16545</strain>
    </source>
</reference>